<name>A0A195DN60_9HYME</name>
<dbReference type="Proteomes" id="UP000078492">
    <property type="component" value="Unassembled WGS sequence"/>
</dbReference>
<keyword evidence="2" id="KW-1185">Reference proteome</keyword>
<dbReference type="EMBL" id="KQ980713">
    <property type="protein sequence ID" value="KYN14340.1"/>
    <property type="molecule type" value="Genomic_DNA"/>
</dbReference>
<dbReference type="AlphaFoldDB" id="A0A195DN60"/>
<protein>
    <submittedName>
        <fullName evidence="1">Uncharacterized protein</fullName>
    </submittedName>
</protein>
<evidence type="ECO:0000313" key="2">
    <source>
        <dbReference type="Proteomes" id="UP000078492"/>
    </source>
</evidence>
<organism evidence="1 2">
    <name type="scientific">Trachymyrmex cornetzi</name>
    <dbReference type="NCBI Taxonomy" id="471704"/>
    <lineage>
        <taxon>Eukaryota</taxon>
        <taxon>Metazoa</taxon>
        <taxon>Ecdysozoa</taxon>
        <taxon>Arthropoda</taxon>
        <taxon>Hexapoda</taxon>
        <taxon>Insecta</taxon>
        <taxon>Pterygota</taxon>
        <taxon>Neoptera</taxon>
        <taxon>Endopterygota</taxon>
        <taxon>Hymenoptera</taxon>
        <taxon>Apocrita</taxon>
        <taxon>Aculeata</taxon>
        <taxon>Formicoidea</taxon>
        <taxon>Formicidae</taxon>
        <taxon>Myrmicinae</taxon>
        <taxon>Trachymyrmex</taxon>
    </lineage>
</organism>
<sequence>DINYFSMFYILNPIDRIHVLCASMRSPQFSSPFSMILKNVTHHASLTFLVSGQAQQGFSFFFSSGFSSIFVAELPIFNNYKKNLAVSQLCSNFIRYQIA</sequence>
<evidence type="ECO:0000313" key="1">
    <source>
        <dbReference type="EMBL" id="KYN14340.1"/>
    </source>
</evidence>
<accession>A0A195DN60</accession>
<feature type="non-terminal residue" evidence="1">
    <location>
        <position position="1"/>
    </location>
</feature>
<gene>
    <name evidence="1" type="ORF">ALC57_13507</name>
</gene>
<proteinExistence type="predicted"/>
<reference evidence="1 2" key="1">
    <citation type="submission" date="2015-09" db="EMBL/GenBank/DDBJ databases">
        <title>Trachymyrmex cornetzi WGS genome.</title>
        <authorList>
            <person name="Nygaard S."/>
            <person name="Hu H."/>
            <person name="Boomsma J."/>
            <person name="Zhang G."/>
        </authorList>
    </citation>
    <scope>NUCLEOTIDE SEQUENCE [LARGE SCALE GENOMIC DNA]</scope>
    <source>
        <strain evidence="1">Tcor2-1</strain>
        <tissue evidence="1">Whole body</tissue>
    </source>
</reference>